<protein>
    <submittedName>
        <fullName evidence="1">Uncharacterized protein</fullName>
    </submittedName>
</protein>
<comment type="caution">
    <text evidence="1">The sequence shown here is derived from an EMBL/GenBank/DDBJ whole genome shotgun (WGS) entry which is preliminary data.</text>
</comment>
<evidence type="ECO:0000313" key="2">
    <source>
        <dbReference type="Proteomes" id="UP000050488"/>
    </source>
</evidence>
<dbReference type="OrthoDB" id="4401429at2"/>
<name>A0A0Q0UF36_9CORY</name>
<organism evidence="1 2">
    <name type="scientific">Corynebacterium lowii</name>
    <dbReference type="NCBI Taxonomy" id="1544413"/>
    <lineage>
        <taxon>Bacteria</taxon>
        <taxon>Bacillati</taxon>
        <taxon>Actinomycetota</taxon>
        <taxon>Actinomycetes</taxon>
        <taxon>Mycobacteriales</taxon>
        <taxon>Corynebacteriaceae</taxon>
        <taxon>Corynebacterium</taxon>
    </lineage>
</organism>
<dbReference type="PATRIC" id="fig|1544413.3.peg.793"/>
<dbReference type="AlphaFoldDB" id="A0A0Q0UF36"/>
<sequence>MKENWHTEQITTVFIARPQDLPAAHRLFLERLAMIPPEHGEVLFVSTPETSFDEYHLWDLRAQAGFETYLGDPMEMEVYSICTLLRVNPEAEEVSEKLFFEDHDEPTAFPGYLARGGNMLPLPEALAEAPVEPGVPEEEESDPLAPEKIEPGQWLLTFYVLAEKEHREEATRLFRSGIEAMPGRALTSSEHLQEVEEETALRGSLVLRNIAGIMAGREGRYPLIKKLYRGRVVVEIAEAIPRPLY</sequence>
<evidence type="ECO:0000313" key="1">
    <source>
        <dbReference type="EMBL" id="KQB86583.1"/>
    </source>
</evidence>
<dbReference type="EMBL" id="LKEV01000002">
    <property type="protein sequence ID" value="KQB86583.1"/>
    <property type="molecule type" value="Genomic_DNA"/>
</dbReference>
<keyword evidence="2" id="KW-1185">Reference proteome</keyword>
<accession>A0A0Q0UF36</accession>
<dbReference type="RefSeq" id="WP_055176595.1">
    <property type="nucleotide sequence ID" value="NZ_JAUSQY010000001.1"/>
</dbReference>
<gene>
    <name evidence="1" type="ORF">Clow_00791</name>
</gene>
<dbReference type="Proteomes" id="UP000050488">
    <property type="component" value="Unassembled WGS sequence"/>
</dbReference>
<reference evidence="1 2" key="1">
    <citation type="submission" date="2015-10" db="EMBL/GenBank/DDBJ databases">
        <title>Corynebacteirum lowii and Corynebacterium oculi species nova, derived from human clinical disease and and emended description of Corynebacterium mastiditis.</title>
        <authorList>
            <person name="Bernard K."/>
            <person name="Pacheco A.L."/>
            <person name="Mcdougall C."/>
            <person name="Burtx T."/>
            <person name="Weibe D."/>
            <person name="Tyler S."/>
            <person name="Olson A.B."/>
            <person name="Cnockaert M."/>
            <person name="Eguchi H."/>
            <person name="Kuwahara T."/>
            <person name="Nakayama-Imaohji H."/>
            <person name="Boudewijins M."/>
            <person name="Van Hoecke F."/>
            <person name="Bernier A.-M."/>
            <person name="Vandamme P."/>
        </authorList>
    </citation>
    <scope>NUCLEOTIDE SEQUENCE [LARGE SCALE GENOMIC DNA]</scope>
    <source>
        <strain evidence="1 2">NML 130206</strain>
    </source>
</reference>
<proteinExistence type="predicted"/>
<dbReference type="STRING" id="1544413.Clow_00791"/>